<dbReference type="PROSITE" id="PS00061">
    <property type="entry name" value="ADH_SHORT"/>
    <property type="match status" value="1"/>
</dbReference>
<reference evidence="4 5" key="1">
    <citation type="submission" date="2019-06" db="EMBL/GenBank/DDBJ databases">
        <title>Aeromicrobium sp. nov., isolated from a maize field.</title>
        <authorList>
            <person name="Lin S.-Y."/>
            <person name="Tsai C.-F."/>
            <person name="Young C.-C."/>
        </authorList>
    </citation>
    <scope>NUCLEOTIDE SEQUENCE [LARGE SCALE GENOMIC DNA]</scope>
    <source>
        <strain evidence="4 5">CC-CFT486</strain>
    </source>
</reference>
<dbReference type="GO" id="GO:0016616">
    <property type="term" value="F:oxidoreductase activity, acting on the CH-OH group of donors, NAD or NADP as acceptor"/>
    <property type="evidence" value="ECO:0007669"/>
    <property type="project" value="TreeGrafter"/>
</dbReference>
<comment type="similarity">
    <text evidence="1 3">Belongs to the short-chain dehydrogenases/reductases (SDR) family.</text>
</comment>
<dbReference type="OrthoDB" id="3542748at2"/>
<dbReference type="Pfam" id="PF00106">
    <property type="entry name" value="adh_short"/>
    <property type="match status" value="1"/>
</dbReference>
<gene>
    <name evidence="4" type="ORF">FHP06_10315</name>
</gene>
<accession>A0A5C8NHM5</accession>
<comment type="caution">
    <text evidence="4">The sequence shown here is derived from an EMBL/GenBank/DDBJ whole genome shotgun (WGS) entry which is preliminary data.</text>
</comment>
<dbReference type="InterPro" id="IPR002347">
    <property type="entry name" value="SDR_fam"/>
</dbReference>
<dbReference type="SUPFAM" id="SSF51735">
    <property type="entry name" value="NAD(P)-binding Rossmann-fold domains"/>
    <property type="match status" value="1"/>
</dbReference>
<dbReference type="CDD" id="cd05233">
    <property type="entry name" value="SDR_c"/>
    <property type="match status" value="1"/>
</dbReference>
<dbReference type="PRINTS" id="PR00080">
    <property type="entry name" value="SDRFAMILY"/>
</dbReference>
<organism evidence="4 5">
    <name type="scientific">Aeromicrobium terrae</name>
    <dbReference type="NCBI Taxonomy" id="2498846"/>
    <lineage>
        <taxon>Bacteria</taxon>
        <taxon>Bacillati</taxon>
        <taxon>Actinomycetota</taxon>
        <taxon>Actinomycetes</taxon>
        <taxon>Propionibacteriales</taxon>
        <taxon>Nocardioidaceae</taxon>
        <taxon>Aeromicrobium</taxon>
    </lineage>
</organism>
<keyword evidence="2" id="KW-0560">Oxidoreductase</keyword>
<evidence type="ECO:0000313" key="4">
    <source>
        <dbReference type="EMBL" id="TXL60808.1"/>
    </source>
</evidence>
<keyword evidence="5" id="KW-1185">Reference proteome</keyword>
<dbReference type="Gene3D" id="3.40.50.720">
    <property type="entry name" value="NAD(P)-binding Rossmann-like Domain"/>
    <property type="match status" value="1"/>
</dbReference>
<evidence type="ECO:0000256" key="1">
    <source>
        <dbReference type="ARBA" id="ARBA00006484"/>
    </source>
</evidence>
<dbReference type="EMBL" id="VDUX01000004">
    <property type="protein sequence ID" value="TXL60808.1"/>
    <property type="molecule type" value="Genomic_DNA"/>
</dbReference>
<dbReference type="InterPro" id="IPR020904">
    <property type="entry name" value="Sc_DH/Rdtase_CS"/>
</dbReference>
<dbReference type="Proteomes" id="UP000321571">
    <property type="component" value="Unassembled WGS sequence"/>
</dbReference>
<dbReference type="FunFam" id="3.40.50.720:FF:000084">
    <property type="entry name" value="Short-chain dehydrogenase reductase"/>
    <property type="match status" value="1"/>
</dbReference>
<dbReference type="PANTHER" id="PTHR42760:SF133">
    <property type="entry name" value="3-OXOACYL-[ACYL-CARRIER-PROTEIN] REDUCTASE"/>
    <property type="match status" value="1"/>
</dbReference>
<evidence type="ECO:0000313" key="5">
    <source>
        <dbReference type="Proteomes" id="UP000321571"/>
    </source>
</evidence>
<name>A0A5C8NHM5_9ACTN</name>
<sequence length="265" mass="27316">MPRESSVEDDLAMSNGQPFAGRSILVTGASSGLGAAAVRRFAAGGGQVYAASRDQERLAAVAKSCADLPGAVRYGQLDVTSADECRAAVAATVDAFGRLDVLVNNAGRHDFRITTDVTDDDWHHDIALNLSGAFFTAQAAIPHLLEAGGNIVNVASVAGAMGEAYSAAYTAAKHGIVGLTKALAVEYLDSSLRVNCVCPGGMDTPQAQTIDVPEGADWELIMRVAAKRGLMDADDVAAVVVFLASDDAKAVHGSIQYVDAGHLAG</sequence>
<evidence type="ECO:0000256" key="3">
    <source>
        <dbReference type="RuleBase" id="RU000363"/>
    </source>
</evidence>
<dbReference type="PANTHER" id="PTHR42760">
    <property type="entry name" value="SHORT-CHAIN DEHYDROGENASES/REDUCTASES FAMILY MEMBER"/>
    <property type="match status" value="1"/>
</dbReference>
<evidence type="ECO:0000256" key="2">
    <source>
        <dbReference type="ARBA" id="ARBA00023002"/>
    </source>
</evidence>
<dbReference type="PRINTS" id="PR00081">
    <property type="entry name" value="GDHRDH"/>
</dbReference>
<protein>
    <submittedName>
        <fullName evidence="4">SDR family oxidoreductase</fullName>
    </submittedName>
</protein>
<dbReference type="InterPro" id="IPR036291">
    <property type="entry name" value="NAD(P)-bd_dom_sf"/>
</dbReference>
<dbReference type="AlphaFoldDB" id="A0A5C8NHM5"/>
<proteinExistence type="inferred from homology"/>